<dbReference type="Proteomes" id="UP001165960">
    <property type="component" value="Unassembled WGS sequence"/>
</dbReference>
<gene>
    <name evidence="1" type="ORF">DSO57_1000548</name>
</gene>
<evidence type="ECO:0000313" key="1">
    <source>
        <dbReference type="EMBL" id="KAJ9059585.1"/>
    </source>
</evidence>
<name>A0ACC2SB81_9FUNG</name>
<accession>A0ACC2SB81</accession>
<dbReference type="EMBL" id="QTSX02005681">
    <property type="protein sequence ID" value="KAJ9059585.1"/>
    <property type="molecule type" value="Genomic_DNA"/>
</dbReference>
<protein>
    <submittedName>
        <fullName evidence="1">Uncharacterized protein</fullName>
    </submittedName>
</protein>
<evidence type="ECO:0000313" key="2">
    <source>
        <dbReference type="Proteomes" id="UP001165960"/>
    </source>
</evidence>
<keyword evidence="2" id="KW-1185">Reference proteome</keyword>
<comment type="caution">
    <text evidence="1">The sequence shown here is derived from an EMBL/GenBank/DDBJ whole genome shotgun (WGS) entry which is preliminary data.</text>
</comment>
<organism evidence="1 2">
    <name type="scientific">Entomophthora muscae</name>
    <dbReference type="NCBI Taxonomy" id="34485"/>
    <lineage>
        <taxon>Eukaryota</taxon>
        <taxon>Fungi</taxon>
        <taxon>Fungi incertae sedis</taxon>
        <taxon>Zoopagomycota</taxon>
        <taxon>Entomophthoromycotina</taxon>
        <taxon>Entomophthoromycetes</taxon>
        <taxon>Entomophthorales</taxon>
        <taxon>Entomophthoraceae</taxon>
        <taxon>Entomophthora</taxon>
    </lineage>
</organism>
<proteinExistence type="predicted"/>
<sequence>MPWLSLDPYPLLLPVQKEVDALLLRPTCPRLPATAVIARGTTPTPALLKQVFMYCPIRTLLSRERPSGVETGLSHSTMNNPTNVPTALPDCLPQALEGPVAPSYGADHSPDKAELFFPDVGYSGNALHCVIVEDIHVVQTLSQAKAEGEAQAVVSKPYAHQLLDKAPDEGPGPSTDTSHLKGVNVAIPMDTMKAHHPKLCGSILEFLSMADYLTYT</sequence>
<reference evidence="1" key="1">
    <citation type="submission" date="2022-04" db="EMBL/GenBank/DDBJ databases">
        <title>Genome of the entomopathogenic fungus Entomophthora muscae.</title>
        <authorList>
            <person name="Elya C."/>
            <person name="Lovett B.R."/>
            <person name="Lee E."/>
            <person name="Macias A.M."/>
            <person name="Hajek A.E."/>
            <person name="De Bivort B.L."/>
            <person name="Kasson M.T."/>
            <person name="De Fine Licht H.H."/>
            <person name="Stajich J.E."/>
        </authorList>
    </citation>
    <scope>NUCLEOTIDE SEQUENCE</scope>
    <source>
        <strain evidence="1">Berkeley</strain>
    </source>
</reference>